<dbReference type="GO" id="GO:0007234">
    <property type="term" value="P:osmosensory signaling via phosphorelay pathway"/>
    <property type="evidence" value="ECO:0007669"/>
    <property type="project" value="TreeGrafter"/>
</dbReference>
<dbReference type="SUPFAM" id="SSF55874">
    <property type="entry name" value="ATPase domain of HSP90 chaperone/DNA topoisomerase II/histidine kinase"/>
    <property type="match status" value="1"/>
</dbReference>
<dbReference type="Pfam" id="PF08448">
    <property type="entry name" value="PAS_4"/>
    <property type="match status" value="1"/>
</dbReference>
<dbReference type="GO" id="GO:0005524">
    <property type="term" value="F:ATP binding"/>
    <property type="evidence" value="ECO:0007669"/>
    <property type="project" value="UniProtKB-KW"/>
</dbReference>
<feature type="domain" description="PAS" evidence="15">
    <location>
        <begin position="248"/>
        <end position="296"/>
    </location>
</feature>
<keyword evidence="5" id="KW-0808">Transferase</keyword>
<reference evidence="17 18" key="1">
    <citation type="submission" date="2019-07" db="EMBL/GenBank/DDBJ databases">
        <title>Insights of Desulfuromonas acetexigens electromicrobiology.</title>
        <authorList>
            <person name="Katuri K."/>
            <person name="Sapireddy V."/>
            <person name="Shaw D.R."/>
            <person name="Saikaly P."/>
        </authorList>
    </citation>
    <scope>NUCLEOTIDE SEQUENCE [LARGE SCALE GENOMIC DNA]</scope>
    <source>
        <strain evidence="17 18">2873</strain>
    </source>
</reference>
<dbReference type="Gene3D" id="6.10.340.10">
    <property type="match status" value="1"/>
</dbReference>
<dbReference type="FunFam" id="3.30.565.10:FF:000006">
    <property type="entry name" value="Sensor histidine kinase WalK"/>
    <property type="match status" value="1"/>
</dbReference>
<keyword evidence="10 13" id="KW-1133">Transmembrane helix</keyword>
<feature type="transmembrane region" description="Helical" evidence="13">
    <location>
        <begin position="167"/>
        <end position="189"/>
    </location>
</feature>
<dbReference type="SUPFAM" id="SSF47384">
    <property type="entry name" value="Homodimeric domain of signal transducing histidine kinase"/>
    <property type="match status" value="1"/>
</dbReference>
<evidence type="ECO:0000256" key="2">
    <source>
        <dbReference type="ARBA" id="ARBA00004141"/>
    </source>
</evidence>
<keyword evidence="7" id="KW-0547">Nucleotide-binding</keyword>
<evidence type="ECO:0000256" key="12">
    <source>
        <dbReference type="ARBA" id="ARBA00023136"/>
    </source>
</evidence>
<evidence type="ECO:0000313" key="18">
    <source>
        <dbReference type="Proteomes" id="UP000317155"/>
    </source>
</evidence>
<dbReference type="InterPro" id="IPR003660">
    <property type="entry name" value="HAMP_dom"/>
</dbReference>
<evidence type="ECO:0000256" key="7">
    <source>
        <dbReference type="ARBA" id="ARBA00022741"/>
    </source>
</evidence>
<dbReference type="EMBL" id="VJVV01000007">
    <property type="protein sequence ID" value="TRO80595.1"/>
    <property type="molecule type" value="Genomic_DNA"/>
</dbReference>
<evidence type="ECO:0000256" key="5">
    <source>
        <dbReference type="ARBA" id="ARBA00022679"/>
    </source>
</evidence>
<dbReference type="SMART" id="SM00388">
    <property type="entry name" value="HisKA"/>
    <property type="match status" value="1"/>
</dbReference>
<dbReference type="Pfam" id="PF00672">
    <property type="entry name" value="HAMP"/>
    <property type="match status" value="1"/>
</dbReference>
<dbReference type="InterPro" id="IPR013656">
    <property type="entry name" value="PAS_4"/>
</dbReference>
<evidence type="ECO:0000256" key="10">
    <source>
        <dbReference type="ARBA" id="ARBA00022989"/>
    </source>
</evidence>
<evidence type="ECO:0000259" key="15">
    <source>
        <dbReference type="PROSITE" id="PS50112"/>
    </source>
</evidence>
<dbReference type="SMART" id="SM00387">
    <property type="entry name" value="HATPase_c"/>
    <property type="match status" value="1"/>
</dbReference>
<dbReference type="EC" id="2.7.13.3" evidence="3"/>
<dbReference type="SUPFAM" id="SSF55785">
    <property type="entry name" value="PYP-like sensor domain (PAS domain)"/>
    <property type="match status" value="1"/>
</dbReference>
<keyword evidence="8" id="KW-0418">Kinase</keyword>
<dbReference type="CDD" id="cd00075">
    <property type="entry name" value="HATPase"/>
    <property type="match status" value="1"/>
</dbReference>
<evidence type="ECO:0000256" key="3">
    <source>
        <dbReference type="ARBA" id="ARBA00012438"/>
    </source>
</evidence>
<dbReference type="PROSITE" id="PS50112">
    <property type="entry name" value="PAS"/>
    <property type="match status" value="1"/>
</dbReference>
<dbReference type="InterPro" id="IPR004358">
    <property type="entry name" value="Sig_transdc_His_kin-like_C"/>
</dbReference>
<dbReference type="Gene3D" id="3.30.565.10">
    <property type="entry name" value="Histidine kinase-like ATPase, C-terminal domain"/>
    <property type="match status" value="1"/>
</dbReference>
<evidence type="ECO:0000256" key="4">
    <source>
        <dbReference type="ARBA" id="ARBA00022553"/>
    </source>
</evidence>
<dbReference type="PROSITE" id="PS50109">
    <property type="entry name" value="HIS_KIN"/>
    <property type="match status" value="1"/>
</dbReference>
<evidence type="ECO:0000256" key="8">
    <source>
        <dbReference type="ARBA" id="ARBA00022777"/>
    </source>
</evidence>
<evidence type="ECO:0000259" key="16">
    <source>
        <dbReference type="PROSITE" id="PS50885"/>
    </source>
</evidence>
<dbReference type="InterPro" id="IPR035965">
    <property type="entry name" value="PAS-like_dom_sf"/>
</dbReference>
<dbReference type="FunFam" id="1.10.287.130:FF:000001">
    <property type="entry name" value="Two-component sensor histidine kinase"/>
    <property type="match status" value="1"/>
</dbReference>
<dbReference type="OrthoDB" id="9813151at2"/>
<dbReference type="InterPro" id="IPR036097">
    <property type="entry name" value="HisK_dim/P_sf"/>
</dbReference>
<dbReference type="PRINTS" id="PR00344">
    <property type="entry name" value="BCTRLSENSOR"/>
</dbReference>
<dbReference type="InterPro" id="IPR005467">
    <property type="entry name" value="His_kinase_dom"/>
</dbReference>
<evidence type="ECO:0000256" key="9">
    <source>
        <dbReference type="ARBA" id="ARBA00022840"/>
    </source>
</evidence>
<keyword evidence="18" id="KW-1185">Reference proteome</keyword>
<keyword evidence="4" id="KW-0597">Phosphoprotein</keyword>
<dbReference type="GO" id="GO:0000156">
    <property type="term" value="F:phosphorelay response regulator activity"/>
    <property type="evidence" value="ECO:0007669"/>
    <property type="project" value="TreeGrafter"/>
</dbReference>
<dbReference type="RefSeq" id="WP_092058199.1">
    <property type="nucleotide sequence ID" value="NZ_FOJJ01000039.1"/>
</dbReference>
<name>A0A550JBG9_9BACT</name>
<dbReference type="CDD" id="cd06225">
    <property type="entry name" value="HAMP"/>
    <property type="match status" value="1"/>
</dbReference>
<comment type="subcellular location">
    <subcellularLocation>
        <location evidence="2">Membrane</location>
        <topology evidence="2">Multi-pass membrane protein</topology>
    </subcellularLocation>
</comment>
<dbReference type="InterPro" id="IPR036890">
    <property type="entry name" value="HATPase_C_sf"/>
</dbReference>
<feature type="domain" description="HAMP" evidence="16">
    <location>
        <begin position="191"/>
        <end position="243"/>
    </location>
</feature>
<protein>
    <recommendedName>
        <fullName evidence="3">histidine kinase</fullName>
        <ecNumber evidence="3">2.7.13.3</ecNumber>
    </recommendedName>
</protein>
<evidence type="ECO:0000313" key="17">
    <source>
        <dbReference type="EMBL" id="TRO80595.1"/>
    </source>
</evidence>
<dbReference type="PANTHER" id="PTHR42878">
    <property type="entry name" value="TWO-COMPONENT HISTIDINE KINASE"/>
    <property type="match status" value="1"/>
</dbReference>
<evidence type="ECO:0000256" key="11">
    <source>
        <dbReference type="ARBA" id="ARBA00023012"/>
    </source>
</evidence>
<dbReference type="Proteomes" id="UP000317155">
    <property type="component" value="Unassembled WGS sequence"/>
</dbReference>
<dbReference type="Gene3D" id="1.10.287.130">
    <property type="match status" value="1"/>
</dbReference>
<keyword evidence="11" id="KW-0902">Two-component regulatory system</keyword>
<gene>
    <name evidence="17" type="ORF">FL622_10920</name>
</gene>
<organism evidence="17 18">
    <name type="scientific">Trichloromonas acetexigens</name>
    <dbReference type="NCBI Taxonomy" id="38815"/>
    <lineage>
        <taxon>Bacteria</taxon>
        <taxon>Pseudomonadati</taxon>
        <taxon>Thermodesulfobacteriota</taxon>
        <taxon>Desulfuromonadia</taxon>
        <taxon>Desulfuromonadales</taxon>
        <taxon>Trichloromonadaceae</taxon>
        <taxon>Trichloromonas</taxon>
    </lineage>
</organism>
<feature type="domain" description="Histidine kinase" evidence="14">
    <location>
        <begin position="373"/>
        <end position="593"/>
    </location>
</feature>
<dbReference type="SMART" id="SM00304">
    <property type="entry name" value="HAMP"/>
    <property type="match status" value="1"/>
</dbReference>
<proteinExistence type="predicted"/>
<dbReference type="PROSITE" id="PS50885">
    <property type="entry name" value="HAMP"/>
    <property type="match status" value="1"/>
</dbReference>
<keyword evidence="12 13" id="KW-0472">Membrane</keyword>
<evidence type="ECO:0000256" key="1">
    <source>
        <dbReference type="ARBA" id="ARBA00000085"/>
    </source>
</evidence>
<feature type="transmembrane region" description="Helical" evidence="13">
    <location>
        <begin position="6"/>
        <end position="28"/>
    </location>
</feature>
<dbReference type="CDD" id="cd00082">
    <property type="entry name" value="HisKA"/>
    <property type="match status" value="1"/>
</dbReference>
<dbReference type="InterPro" id="IPR003661">
    <property type="entry name" value="HisK_dim/P_dom"/>
</dbReference>
<evidence type="ECO:0000256" key="6">
    <source>
        <dbReference type="ARBA" id="ARBA00022692"/>
    </source>
</evidence>
<evidence type="ECO:0000256" key="13">
    <source>
        <dbReference type="SAM" id="Phobius"/>
    </source>
</evidence>
<keyword evidence="9" id="KW-0067">ATP-binding</keyword>
<dbReference type="InterPro" id="IPR000014">
    <property type="entry name" value="PAS"/>
</dbReference>
<dbReference type="SUPFAM" id="SSF158472">
    <property type="entry name" value="HAMP domain-like"/>
    <property type="match status" value="1"/>
</dbReference>
<dbReference type="GO" id="GO:0030295">
    <property type="term" value="F:protein kinase activator activity"/>
    <property type="evidence" value="ECO:0007669"/>
    <property type="project" value="TreeGrafter"/>
</dbReference>
<sequence>MRGRPLIWFLYPSYLILILVVLLAVAWYTSRALRDFHVEQTLAELQARGRLISERLDEPWSPEAGARLDALSKELGRLSATRITVILPDGRVLGDSQKDPARMDNHGTRAEVAAALGGREGHVIRYSATLGQEMMYAALPQIRGDRLVGALRVAIPVTAMSHALQGLYWRLAGVGLGIAAISALLSLIVSRRIARPLEEMTLGAERFARGDLGQRLPVTGSLEIAALGSALNRMAAELDERIQARARQNNEMEAVLSSMSEGVIAVDPEERILRINQAAARLLAVTPAQATGRRVLEVARKAELQRFVARVLASHEMEEEDLCLPGPDGERSLQMRGAPLRDLGGREIGALMVFNDVTRLRRLESVRRDFVANVSHELKTPITAIKGSVETLLGGGALGEPAAAERFLAIVARQASRLEAIVDDLLALSRIEQDAGAATIPLVPAPVWPVLHAAQQVCQPAADEKQLEIRLFCSSELRGRINAPLLEQALVNLLTNAVKYSSNGGKVVVDAAQLGDQLMIKVQDWGVGIAAEHLPRVFERFYRVDPARSRKLGGTGLGLAIVKHIAQAHGGQVVVHSTPGEGSVFTLILPAASA</sequence>
<dbReference type="GO" id="GO:0000155">
    <property type="term" value="F:phosphorelay sensor kinase activity"/>
    <property type="evidence" value="ECO:0007669"/>
    <property type="project" value="InterPro"/>
</dbReference>
<dbReference type="Pfam" id="PF02518">
    <property type="entry name" value="HATPase_c"/>
    <property type="match status" value="1"/>
</dbReference>
<accession>A0A550JBG9</accession>
<dbReference type="Gene3D" id="3.30.450.20">
    <property type="entry name" value="PAS domain"/>
    <property type="match status" value="1"/>
</dbReference>
<dbReference type="InterPro" id="IPR050351">
    <property type="entry name" value="BphY/WalK/GraS-like"/>
</dbReference>
<comment type="caution">
    <text evidence="17">The sequence shown here is derived from an EMBL/GenBank/DDBJ whole genome shotgun (WGS) entry which is preliminary data.</text>
</comment>
<dbReference type="GO" id="GO:0016020">
    <property type="term" value="C:membrane"/>
    <property type="evidence" value="ECO:0007669"/>
    <property type="project" value="UniProtKB-SubCell"/>
</dbReference>
<dbReference type="Pfam" id="PF00512">
    <property type="entry name" value="HisKA"/>
    <property type="match status" value="1"/>
</dbReference>
<comment type="catalytic activity">
    <reaction evidence="1">
        <text>ATP + protein L-histidine = ADP + protein N-phospho-L-histidine.</text>
        <dbReference type="EC" id="2.7.13.3"/>
    </reaction>
</comment>
<dbReference type="NCBIfam" id="TIGR00229">
    <property type="entry name" value="sensory_box"/>
    <property type="match status" value="1"/>
</dbReference>
<evidence type="ECO:0000259" key="14">
    <source>
        <dbReference type="PROSITE" id="PS50109"/>
    </source>
</evidence>
<keyword evidence="6 13" id="KW-0812">Transmembrane</keyword>
<dbReference type="PANTHER" id="PTHR42878:SF7">
    <property type="entry name" value="SENSOR HISTIDINE KINASE GLRK"/>
    <property type="match status" value="1"/>
</dbReference>
<dbReference type="AlphaFoldDB" id="A0A550JBG9"/>
<dbReference type="InterPro" id="IPR003594">
    <property type="entry name" value="HATPase_dom"/>
</dbReference>
<dbReference type="SMART" id="SM00091">
    <property type="entry name" value="PAS"/>
    <property type="match status" value="1"/>
</dbReference>
<dbReference type="CDD" id="cd00130">
    <property type="entry name" value="PAS"/>
    <property type="match status" value="1"/>
</dbReference>